<dbReference type="HOGENOM" id="CLU_045532_2_1_6"/>
<dbReference type="PROSITE" id="PS50146">
    <property type="entry name" value="DAGK"/>
    <property type="match status" value="1"/>
</dbReference>
<keyword evidence="4" id="KW-0067">ATP-binding</keyword>
<dbReference type="OrthoDB" id="142078at2"/>
<dbReference type="SMART" id="SM00046">
    <property type="entry name" value="DAGKc"/>
    <property type="match status" value="1"/>
</dbReference>
<dbReference type="GO" id="GO:0005524">
    <property type="term" value="F:ATP binding"/>
    <property type="evidence" value="ECO:0007669"/>
    <property type="project" value="UniProtKB-KW"/>
</dbReference>
<dbReference type="InterPro" id="IPR050187">
    <property type="entry name" value="Lipid_Phosphate_FormReg"/>
</dbReference>
<dbReference type="GO" id="GO:0016301">
    <property type="term" value="F:kinase activity"/>
    <property type="evidence" value="ECO:0007669"/>
    <property type="project" value="UniProtKB-KW"/>
</dbReference>
<dbReference type="AlphaFoldDB" id="A0A0B4XLW0"/>
<reference evidence="6 7" key="1">
    <citation type="journal article" date="2012" name="J. Bacteriol.">
        <title>Genome sequence of an alkane-degrading bacterium, Alcanivorax pacificus type strain W11-5, isolated from deep sea sediment.</title>
        <authorList>
            <person name="Lai Q."/>
            <person name="Shao Z."/>
        </authorList>
    </citation>
    <scope>NUCLEOTIDE SEQUENCE [LARGE SCALE GENOMIC DNA]</scope>
    <source>
        <strain evidence="6 7">W11-5</strain>
    </source>
</reference>
<dbReference type="Gene3D" id="3.40.50.10330">
    <property type="entry name" value="Probable inorganic polyphosphate/atp-NAD kinase, domain 1"/>
    <property type="match status" value="1"/>
</dbReference>
<dbReference type="EMBL" id="CP004387">
    <property type="protein sequence ID" value="AJD47347.1"/>
    <property type="molecule type" value="Genomic_DNA"/>
</dbReference>
<evidence type="ECO:0000313" key="6">
    <source>
        <dbReference type="EMBL" id="AJD47347.1"/>
    </source>
</evidence>
<evidence type="ECO:0000313" key="7">
    <source>
        <dbReference type="Proteomes" id="UP000006764"/>
    </source>
</evidence>
<dbReference type="Gene3D" id="2.60.200.40">
    <property type="match status" value="1"/>
</dbReference>
<name>A0A0B4XLW0_9GAMM</name>
<dbReference type="SUPFAM" id="SSF111331">
    <property type="entry name" value="NAD kinase/diacylglycerol kinase-like"/>
    <property type="match status" value="1"/>
</dbReference>
<evidence type="ECO:0000256" key="3">
    <source>
        <dbReference type="ARBA" id="ARBA00022777"/>
    </source>
</evidence>
<accession>A0A0B4XLW0</accession>
<sequence length="302" mass="32529">MKVLVVYNPAAGGGREALLKQLVRALTARHADVEVYRTRAPGDATRHLQERAHQGDVVVAVGGDGTTNEVLNGLAGNVPLGIFATGTANVLARELALPKHPEQAADVIVQGVSMPVWPGDLNGRRFLMWVGVGYDAWVVQATDLTVKRRFGKLAYVLAMFSQIRRYGSQRYRFLLDGREYLAYSAVIANARHYGGSFILTRQADLTRPALQVLLFTRPDRGQLLKCLLALPFGAMERVPGVVSVSARDIQVAVPPGGLDEPLQADGDPAGVLPAAVTVAERPVLVRVPAATAARFDARRQPG</sequence>
<keyword evidence="1" id="KW-0808">Transferase</keyword>
<keyword evidence="2" id="KW-0547">Nucleotide-binding</keyword>
<dbReference type="STRING" id="391936.S7S_04625"/>
<feature type="domain" description="DAGKc" evidence="5">
    <location>
        <begin position="1"/>
        <end position="125"/>
    </location>
</feature>
<dbReference type="PANTHER" id="PTHR12358:SF106">
    <property type="entry name" value="LIPID KINASE YEGS"/>
    <property type="match status" value="1"/>
</dbReference>
<dbReference type="InterPro" id="IPR017438">
    <property type="entry name" value="ATP-NAD_kinase_N"/>
</dbReference>
<keyword evidence="3" id="KW-0418">Kinase</keyword>
<dbReference type="Pfam" id="PF19279">
    <property type="entry name" value="YegS_C"/>
    <property type="match status" value="1"/>
</dbReference>
<keyword evidence="7" id="KW-1185">Reference proteome</keyword>
<organism evidence="6 7">
    <name type="scientific">Isoalcanivorax pacificus W11-5</name>
    <dbReference type="NCBI Taxonomy" id="391936"/>
    <lineage>
        <taxon>Bacteria</taxon>
        <taxon>Pseudomonadati</taxon>
        <taxon>Pseudomonadota</taxon>
        <taxon>Gammaproteobacteria</taxon>
        <taxon>Oceanospirillales</taxon>
        <taxon>Alcanivoracaceae</taxon>
        <taxon>Isoalcanivorax</taxon>
    </lineage>
</organism>
<dbReference type="Pfam" id="PF00781">
    <property type="entry name" value="DAGK_cat"/>
    <property type="match status" value="1"/>
</dbReference>
<evidence type="ECO:0000256" key="4">
    <source>
        <dbReference type="ARBA" id="ARBA00022840"/>
    </source>
</evidence>
<proteinExistence type="predicted"/>
<evidence type="ECO:0000256" key="1">
    <source>
        <dbReference type="ARBA" id="ARBA00022679"/>
    </source>
</evidence>
<dbReference type="RefSeq" id="WP_008738276.1">
    <property type="nucleotide sequence ID" value="NZ_CP004387.1"/>
</dbReference>
<dbReference type="PANTHER" id="PTHR12358">
    <property type="entry name" value="SPHINGOSINE KINASE"/>
    <property type="match status" value="1"/>
</dbReference>
<dbReference type="InterPro" id="IPR045540">
    <property type="entry name" value="YegS/DAGK_C"/>
</dbReference>
<dbReference type="InterPro" id="IPR016064">
    <property type="entry name" value="NAD/diacylglycerol_kinase_sf"/>
</dbReference>
<dbReference type="GO" id="GO:0005886">
    <property type="term" value="C:plasma membrane"/>
    <property type="evidence" value="ECO:0007669"/>
    <property type="project" value="TreeGrafter"/>
</dbReference>
<gene>
    <name evidence="6" type="ORF">S7S_04625</name>
</gene>
<dbReference type="Proteomes" id="UP000006764">
    <property type="component" value="Chromosome"/>
</dbReference>
<evidence type="ECO:0000256" key="2">
    <source>
        <dbReference type="ARBA" id="ARBA00022741"/>
    </source>
</evidence>
<protein>
    <recommendedName>
        <fullName evidence="5">DAGKc domain-containing protein</fullName>
    </recommendedName>
</protein>
<dbReference type="KEGG" id="apac:S7S_04625"/>
<dbReference type="InterPro" id="IPR001206">
    <property type="entry name" value="Diacylglycerol_kinase_cat_dom"/>
</dbReference>
<evidence type="ECO:0000259" key="5">
    <source>
        <dbReference type="PROSITE" id="PS50146"/>
    </source>
</evidence>